<proteinExistence type="predicted"/>
<sequence>MGKGKIFALLLVVLGAVLAVSPLGSLIYMNVRGADPLLAQWQDYEPAAFENALQSDDAVLVQIYASWCPTCEAQHQSFTALENKGRVPDARLFRVDFDRDRAFLEKHEVKGTGLLLLYRNGVEIARQGGLVDEGRILSFLESQSVDI</sequence>
<dbReference type="AlphaFoldDB" id="A0A5A7NCS8"/>
<keyword evidence="4" id="KW-1185">Reference proteome</keyword>
<name>A0A5A7NCS8_9PROT</name>
<evidence type="ECO:0000259" key="2">
    <source>
        <dbReference type="PROSITE" id="PS51352"/>
    </source>
</evidence>
<dbReference type="EMBL" id="BKCN01000028">
    <property type="protein sequence ID" value="GER05534.1"/>
    <property type="molecule type" value="Genomic_DNA"/>
</dbReference>
<dbReference type="CDD" id="cd02947">
    <property type="entry name" value="TRX_family"/>
    <property type="match status" value="1"/>
</dbReference>
<evidence type="ECO:0000256" key="1">
    <source>
        <dbReference type="ARBA" id="ARBA00023284"/>
    </source>
</evidence>
<dbReference type="InterPro" id="IPR013766">
    <property type="entry name" value="Thioredoxin_domain"/>
</dbReference>
<protein>
    <recommendedName>
        <fullName evidence="2">Thioredoxin domain-containing protein</fullName>
    </recommendedName>
</protein>
<reference evidence="3 4" key="1">
    <citation type="submission" date="2019-09" db="EMBL/GenBank/DDBJ databases">
        <title>NBRP : Genome information of microbial organism related human and environment.</title>
        <authorList>
            <person name="Hattori M."/>
            <person name="Oshima K."/>
            <person name="Inaba H."/>
            <person name="Suda W."/>
            <person name="Sakamoto M."/>
            <person name="Iino T."/>
            <person name="Kitahara M."/>
            <person name="Oshida Y."/>
            <person name="Iida T."/>
            <person name="Kudo T."/>
            <person name="Itoh T."/>
            <person name="Ohkuma M."/>
        </authorList>
    </citation>
    <scope>NUCLEOTIDE SEQUENCE [LARGE SCALE GENOMIC DNA]</scope>
    <source>
        <strain evidence="3 4">Q-1</strain>
    </source>
</reference>
<dbReference type="GO" id="GO:0015036">
    <property type="term" value="F:disulfide oxidoreductase activity"/>
    <property type="evidence" value="ECO:0007669"/>
    <property type="project" value="UniProtKB-ARBA"/>
</dbReference>
<dbReference type="Gene3D" id="3.40.30.10">
    <property type="entry name" value="Glutaredoxin"/>
    <property type="match status" value="1"/>
</dbReference>
<comment type="caution">
    <text evidence="3">The sequence shown here is derived from an EMBL/GenBank/DDBJ whole genome shotgun (WGS) entry which is preliminary data.</text>
</comment>
<dbReference type="RefSeq" id="WP_052371168.1">
    <property type="nucleotide sequence ID" value="NZ_BKCN01000028.1"/>
</dbReference>
<keyword evidence="1" id="KW-0676">Redox-active center</keyword>
<dbReference type="SUPFAM" id="SSF52833">
    <property type="entry name" value="Thioredoxin-like"/>
    <property type="match status" value="1"/>
</dbReference>
<organism evidence="3 4">
    <name type="scientific">Iodidimonas nitroreducens</name>
    <dbReference type="NCBI Taxonomy" id="1236968"/>
    <lineage>
        <taxon>Bacteria</taxon>
        <taxon>Pseudomonadati</taxon>
        <taxon>Pseudomonadota</taxon>
        <taxon>Alphaproteobacteria</taxon>
        <taxon>Iodidimonadales</taxon>
        <taxon>Iodidimonadaceae</taxon>
        <taxon>Iodidimonas</taxon>
    </lineage>
</organism>
<dbReference type="PROSITE" id="PS00194">
    <property type="entry name" value="THIOREDOXIN_1"/>
    <property type="match status" value="1"/>
</dbReference>
<gene>
    <name evidence="3" type="ORF">JCM17846_32160</name>
</gene>
<feature type="domain" description="Thioredoxin" evidence="2">
    <location>
        <begin position="28"/>
        <end position="145"/>
    </location>
</feature>
<dbReference type="Pfam" id="PF00085">
    <property type="entry name" value="Thioredoxin"/>
    <property type="match status" value="1"/>
</dbReference>
<dbReference type="InterPro" id="IPR017937">
    <property type="entry name" value="Thioredoxin_CS"/>
</dbReference>
<dbReference type="InterPro" id="IPR036249">
    <property type="entry name" value="Thioredoxin-like_sf"/>
</dbReference>
<evidence type="ECO:0000313" key="3">
    <source>
        <dbReference type="EMBL" id="GER05534.1"/>
    </source>
</evidence>
<dbReference type="PROSITE" id="PS51352">
    <property type="entry name" value="THIOREDOXIN_2"/>
    <property type="match status" value="1"/>
</dbReference>
<dbReference type="Proteomes" id="UP000324996">
    <property type="component" value="Unassembled WGS sequence"/>
</dbReference>
<evidence type="ECO:0000313" key="4">
    <source>
        <dbReference type="Proteomes" id="UP000324996"/>
    </source>
</evidence>
<accession>A0A5A7NCS8</accession>